<evidence type="ECO:0000256" key="2">
    <source>
        <dbReference type="SAM" id="Phobius"/>
    </source>
</evidence>
<reference evidence="4 6" key="1">
    <citation type="submission" date="2011-08" db="EMBL/GenBank/DDBJ databases">
        <title>Complete sequence of chromosome of Streptomyces violaceusniger Tu 4113.</title>
        <authorList>
            <consortium name="US DOE Joint Genome Institute"/>
            <person name="Lucas S."/>
            <person name="Han J."/>
            <person name="Lapidus A."/>
            <person name="Cheng J.-F."/>
            <person name="Goodwin L."/>
            <person name="Pitluck S."/>
            <person name="Peters L."/>
            <person name="Ivanova N."/>
            <person name="Daligault H."/>
            <person name="Detter J.C."/>
            <person name="Han C."/>
            <person name="Tapia R."/>
            <person name="Land M."/>
            <person name="Hauser L."/>
            <person name="Kyrpides N."/>
            <person name="Ivanova N."/>
            <person name="Pagani I."/>
            <person name="Hagen A."/>
            <person name="Katz L."/>
            <person name="Fiedler H.-P."/>
            <person name="Keasling J."/>
            <person name="Fortman J."/>
            <person name="Woyke T."/>
        </authorList>
    </citation>
    <scope>NUCLEOTIDE SEQUENCE [LARGE SCALE GENOMIC DNA]</scope>
    <source>
        <strain evidence="4">Tu 4113</strain>
        <strain evidence="6">Tu 4133</strain>
    </source>
</reference>
<evidence type="ECO:0000256" key="1">
    <source>
        <dbReference type="SAM" id="MobiDB-lite"/>
    </source>
</evidence>
<proteinExistence type="predicted"/>
<dbReference type="InterPro" id="IPR052039">
    <property type="entry name" value="Caspase-related_regulators"/>
</dbReference>
<dbReference type="HOGENOM" id="CLU_569752_0_0_11"/>
<dbReference type="AlphaFoldDB" id="G2P524"/>
<dbReference type="InterPro" id="IPR011600">
    <property type="entry name" value="Pept_C14_caspase"/>
</dbReference>
<evidence type="ECO:0000313" key="4">
    <source>
        <dbReference type="EMBL" id="AEM84201.1"/>
    </source>
</evidence>
<dbReference type="InterPro" id="IPR029030">
    <property type="entry name" value="Caspase-like_dom_sf"/>
</dbReference>
<keyword evidence="6" id="KW-1185">Reference proteome</keyword>
<dbReference type="GO" id="GO:0006508">
    <property type="term" value="P:proteolysis"/>
    <property type="evidence" value="ECO:0007669"/>
    <property type="project" value="InterPro"/>
</dbReference>
<dbReference type="KEGG" id="svl:Strvi_4604"/>
<dbReference type="EMBL" id="CP002994">
    <property type="protein sequence ID" value="AEM84201.1"/>
    <property type="molecule type" value="Genomic_DNA"/>
</dbReference>
<dbReference type="PANTHER" id="PTHR22576:SF37">
    <property type="entry name" value="MUCOSA-ASSOCIATED LYMPHOID TISSUE LYMPHOMA TRANSLOCATION PROTEIN 1"/>
    <property type="match status" value="1"/>
</dbReference>
<dbReference type="EMBL" id="CP002994">
    <property type="protein sequence ID" value="AEM84269.1"/>
    <property type="molecule type" value="Genomic_DNA"/>
</dbReference>
<keyword evidence="2" id="KW-0472">Membrane</keyword>
<organism evidence="4 6">
    <name type="scientific">Streptomyces violaceusniger (strain Tu 4113)</name>
    <dbReference type="NCBI Taxonomy" id="653045"/>
    <lineage>
        <taxon>Bacteria</taxon>
        <taxon>Bacillati</taxon>
        <taxon>Actinomycetota</taxon>
        <taxon>Actinomycetes</taxon>
        <taxon>Kitasatosporales</taxon>
        <taxon>Streptomycetaceae</taxon>
        <taxon>Streptomyces</taxon>
        <taxon>Streptomyces violaceusniger group</taxon>
    </lineage>
</organism>
<dbReference type="PANTHER" id="PTHR22576">
    <property type="entry name" value="MUCOSA ASSOCIATED LYMPHOID TISSUE LYMPHOMA TRANSLOCATION PROTEIN 1/PARACASPASE"/>
    <property type="match status" value="1"/>
</dbReference>
<evidence type="ECO:0000259" key="3">
    <source>
        <dbReference type="Pfam" id="PF00656"/>
    </source>
</evidence>
<dbReference type="RefSeq" id="WP_014057699.1">
    <property type="nucleotide sequence ID" value="NC_015957.1"/>
</dbReference>
<feature type="region of interest" description="Disordered" evidence="1">
    <location>
        <begin position="264"/>
        <end position="292"/>
    </location>
</feature>
<dbReference type="eggNOG" id="COG4249">
    <property type="taxonomic scope" value="Bacteria"/>
</dbReference>
<sequence>MPADPHYRALLIGNATFPRDPHALLTLRGPLVDIEKLGQALTDDKVGLFPPDNVLSLPDKGVQELREELDQFFTTAGREDVLLLYYSGHGQLDEHGRLYLCAGDTTPDRLRATTLSAAEINNMIDSSAAATTIIVLDCCHSGTFKTGASLASPVAGKGRYVLASNRATQLARDAEVEGQPSPFTGMLVHGLRHAQSTSYLTVRELYDQVHHWMTKSTPLPPQLSFAGEGDVAIARRKKNRPRPRPAIPPAPDLLRAPLAGIRKKPTAEPATQTPSPRHLESDPPPTTRGSVTLIEGRGSTIWEWAGNWGYAGPWSILLLVIPAYYQFLAYHMVPTVWDFLGIKFNGPDENLSGGIGLQAVQLVLFLTLIFGPCTVVLGVIGGLIGVLASPLRLQVDGVALSKLGRGGKVVDRSWDDITKVYVKAGTKALTVRIAPGTKQADFDSWDIRPANPLAAREFIRLVRFYASSKFEDPKPDSSK</sequence>
<protein>
    <submittedName>
        <fullName evidence="4">Peptidase C14 caspase catalytic subunit p20</fullName>
    </submittedName>
</protein>
<evidence type="ECO:0000313" key="5">
    <source>
        <dbReference type="EMBL" id="AEM84269.1"/>
    </source>
</evidence>
<feature type="domain" description="Peptidase C14 caspase" evidence="3">
    <location>
        <begin position="8"/>
        <end position="217"/>
    </location>
</feature>
<feature type="transmembrane region" description="Helical" evidence="2">
    <location>
        <begin position="362"/>
        <end position="387"/>
    </location>
</feature>
<gene>
    <name evidence="4" type="ORF">Strvi_4604</name>
    <name evidence="5" type="ORF">Strvi_4690</name>
</gene>
<dbReference type="SUPFAM" id="SSF52129">
    <property type="entry name" value="Caspase-like"/>
    <property type="match status" value="1"/>
</dbReference>
<evidence type="ECO:0000313" key="6">
    <source>
        <dbReference type="Proteomes" id="UP000008703"/>
    </source>
</evidence>
<dbReference type="Pfam" id="PF00656">
    <property type="entry name" value="Peptidase_C14"/>
    <property type="match status" value="1"/>
</dbReference>
<accession>G2P524</accession>
<dbReference type="Proteomes" id="UP000008703">
    <property type="component" value="Chromosome"/>
</dbReference>
<keyword evidence="2" id="KW-0812">Transmembrane</keyword>
<keyword evidence="2" id="KW-1133">Transmembrane helix</keyword>
<dbReference type="GO" id="GO:0004197">
    <property type="term" value="F:cysteine-type endopeptidase activity"/>
    <property type="evidence" value="ECO:0007669"/>
    <property type="project" value="InterPro"/>
</dbReference>
<dbReference type="NCBIfam" id="NF047832">
    <property type="entry name" value="caspase_w_EACC1"/>
    <property type="match status" value="1"/>
</dbReference>
<dbReference type="KEGG" id="svl:Strvi_4690"/>
<name>G2P524_STRV4</name>
<dbReference type="Gene3D" id="3.40.50.1460">
    <property type="match status" value="1"/>
</dbReference>